<dbReference type="Gene3D" id="1.10.357.10">
    <property type="entry name" value="Tetracycline Repressor, domain 2"/>
    <property type="match status" value="1"/>
</dbReference>
<dbReference type="Pfam" id="PF00440">
    <property type="entry name" value="TetR_N"/>
    <property type="match status" value="1"/>
</dbReference>
<dbReference type="SUPFAM" id="SSF48498">
    <property type="entry name" value="Tetracyclin repressor-like, C-terminal domain"/>
    <property type="match status" value="1"/>
</dbReference>
<dbReference type="PANTHER" id="PTHR47506">
    <property type="entry name" value="TRANSCRIPTIONAL REGULATORY PROTEIN"/>
    <property type="match status" value="1"/>
</dbReference>
<feature type="domain" description="HTH tetR-type" evidence="5">
    <location>
        <begin position="23"/>
        <end position="83"/>
    </location>
</feature>
<name>D4XCD5_9BURK</name>
<accession>D4XCD5</accession>
<keyword evidence="3" id="KW-0804">Transcription</keyword>
<gene>
    <name evidence="6" type="ORF">HMPREF0004_3132</name>
</gene>
<dbReference type="Pfam" id="PF16925">
    <property type="entry name" value="TetR_C_13"/>
    <property type="match status" value="1"/>
</dbReference>
<dbReference type="PATRIC" id="fig|742159.3.peg.4093"/>
<feature type="DNA-binding region" description="H-T-H motif" evidence="4">
    <location>
        <begin position="46"/>
        <end position="65"/>
    </location>
</feature>
<dbReference type="eggNOG" id="COG1309">
    <property type="taxonomic scope" value="Bacteria"/>
</dbReference>
<dbReference type="GO" id="GO:0003677">
    <property type="term" value="F:DNA binding"/>
    <property type="evidence" value="ECO:0007669"/>
    <property type="project" value="UniProtKB-UniRule"/>
</dbReference>
<reference evidence="7" key="1">
    <citation type="submission" date="2010-03" db="EMBL/GenBank/DDBJ databases">
        <title>Complete sequence of Mobiluncus curtisii ATCC 43063.</title>
        <authorList>
            <person name="Muzny D."/>
            <person name="Qin X."/>
            <person name="Deng J."/>
            <person name="Jiang H."/>
            <person name="Liu Y."/>
            <person name="Qu J."/>
            <person name="Song X.-Z."/>
            <person name="Zhang L."/>
            <person name="Thornton R."/>
            <person name="Coyle M."/>
            <person name="Francisco L."/>
            <person name="Jackson L."/>
            <person name="Javaid M."/>
            <person name="Korchina V."/>
            <person name="Kovar C."/>
            <person name="Mata R."/>
            <person name="Mathew T."/>
            <person name="Ngo R."/>
            <person name="Nguyen L."/>
            <person name="Nguyen N."/>
            <person name="Okwuonu G."/>
            <person name="Ongeri F."/>
            <person name="Pham C."/>
            <person name="Simmons D."/>
            <person name="Wilczek-Boney K."/>
            <person name="Hale W."/>
            <person name="Jakkamsetti A."/>
            <person name="Pham P."/>
            <person name="Ruth R."/>
            <person name="San Lucas F."/>
            <person name="Warren J."/>
            <person name="Zhang J."/>
            <person name="Zhao Z."/>
            <person name="Zhou C."/>
            <person name="Zhu D."/>
            <person name="Lee S."/>
            <person name="Bess C."/>
            <person name="Blankenburg K."/>
            <person name="Forbes L."/>
            <person name="Fu Q."/>
            <person name="Gubbala S."/>
            <person name="Hirani K."/>
            <person name="Jayaseelan J.C."/>
            <person name="Lara F."/>
            <person name="Munidasa M."/>
            <person name="Palculict T."/>
            <person name="Patil S."/>
            <person name="Pu L.-L."/>
            <person name="Saada N."/>
            <person name="Tang L."/>
            <person name="Weissenberger G."/>
            <person name="Zhu Y."/>
            <person name="Hemphill L."/>
            <person name="Shang Y."/>
            <person name="Youmans B."/>
            <person name="Ayvaz T."/>
            <person name="Ross M."/>
            <person name="Santibanez J."/>
            <person name="Aqrawi P."/>
            <person name="Gross S."/>
            <person name="Joshi V."/>
            <person name="Fowler G."/>
            <person name="Nazareth L."/>
            <person name="Reid J."/>
            <person name="Worley K."/>
            <person name="Petrosino J."/>
            <person name="Highlander S."/>
            <person name="Gibbs R."/>
            <person name="Gibbs R."/>
        </authorList>
    </citation>
    <scope>NUCLEOTIDE SEQUENCE [LARGE SCALE GENOMIC DNA]</scope>
    <source>
        <strain evidence="7">ATCC 43553</strain>
    </source>
</reference>
<evidence type="ECO:0000313" key="7">
    <source>
        <dbReference type="Proteomes" id="UP000004510"/>
    </source>
</evidence>
<proteinExistence type="predicted"/>
<dbReference type="InterPro" id="IPR001647">
    <property type="entry name" value="HTH_TetR"/>
</dbReference>
<dbReference type="InterPro" id="IPR011075">
    <property type="entry name" value="TetR_C"/>
</dbReference>
<comment type="caution">
    <text evidence="6">The sequence shown here is derived from an EMBL/GenBank/DDBJ whole genome shotgun (WGS) entry which is preliminary data.</text>
</comment>
<dbReference type="PROSITE" id="PS50977">
    <property type="entry name" value="HTH_TETR_2"/>
    <property type="match status" value="1"/>
</dbReference>
<evidence type="ECO:0000256" key="1">
    <source>
        <dbReference type="ARBA" id="ARBA00023015"/>
    </source>
</evidence>
<keyword evidence="2 4" id="KW-0238">DNA-binding</keyword>
<evidence type="ECO:0000259" key="5">
    <source>
        <dbReference type="PROSITE" id="PS50977"/>
    </source>
</evidence>
<dbReference type="AlphaFoldDB" id="D4XCD5"/>
<dbReference type="InterPro" id="IPR036271">
    <property type="entry name" value="Tet_transcr_reg_TetR-rel_C_sf"/>
</dbReference>
<dbReference type="SUPFAM" id="SSF46689">
    <property type="entry name" value="Homeodomain-like"/>
    <property type="match status" value="1"/>
</dbReference>
<dbReference type="Proteomes" id="UP000004510">
    <property type="component" value="Unassembled WGS sequence"/>
</dbReference>
<sequence>MRGPGKPCTLNTPRWISMSLDLSPRALEIVEHTRLLLAAGGYHGFSYADVSERVHIGKPSIHHHFPTKEDLVLAVVALHRQQARAGLAALDQHVEDPKARLMAYADYWAKCIREGTMPMCICAMLAAEAPMIPPAIADDVRAYFGELAAWIASVLESGVAKGQFRLRDKVEAEAQAFMSMVHGAMLTARAFGDPKVFASISHAAIKQLTESA</sequence>
<dbReference type="PANTHER" id="PTHR47506:SF7">
    <property type="entry name" value="TRANSCRIPTIONAL REGULATORY PROTEIN"/>
    <property type="match status" value="1"/>
</dbReference>
<dbReference type="InterPro" id="IPR009057">
    <property type="entry name" value="Homeodomain-like_sf"/>
</dbReference>
<protein>
    <submittedName>
        <fullName evidence="6">Transcriptional regulator, TetR family</fullName>
    </submittedName>
</protein>
<dbReference type="EMBL" id="ADMS01000070">
    <property type="protein sequence ID" value="EFF75515.1"/>
    <property type="molecule type" value="Genomic_DNA"/>
</dbReference>
<evidence type="ECO:0000256" key="2">
    <source>
        <dbReference type="ARBA" id="ARBA00023125"/>
    </source>
</evidence>
<dbReference type="HOGENOM" id="CLU_069356_28_4_4"/>
<evidence type="ECO:0000313" key="6">
    <source>
        <dbReference type="EMBL" id="EFF75515.1"/>
    </source>
</evidence>
<evidence type="ECO:0000256" key="4">
    <source>
        <dbReference type="PROSITE-ProRule" id="PRU00335"/>
    </source>
</evidence>
<evidence type="ECO:0000256" key="3">
    <source>
        <dbReference type="ARBA" id="ARBA00023163"/>
    </source>
</evidence>
<keyword evidence="1" id="KW-0805">Transcription regulation</keyword>
<organism evidence="6 7">
    <name type="scientific">Achromobacter piechaudii ATCC 43553</name>
    <dbReference type="NCBI Taxonomy" id="742159"/>
    <lineage>
        <taxon>Bacteria</taxon>
        <taxon>Pseudomonadati</taxon>
        <taxon>Pseudomonadota</taxon>
        <taxon>Betaproteobacteria</taxon>
        <taxon>Burkholderiales</taxon>
        <taxon>Alcaligenaceae</taxon>
        <taxon>Achromobacter</taxon>
    </lineage>
</organism>